<evidence type="ECO:0000256" key="6">
    <source>
        <dbReference type="ARBA" id="ARBA00023242"/>
    </source>
</evidence>
<dbReference type="VEuPathDB" id="FungiDB:AN5510"/>
<dbReference type="PANTHER" id="PTHR36206">
    <property type="entry name" value="ASPERCRYPTIN BIOSYNTHESIS CLUSTER-SPECIFIC TRANSCRIPTION REGULATOR ATNN-RELATED"/>
    <property type="match status" value="1"/>
</dbReference>
<dbReference type="GO" id="GO:0046872">
    <property type="term" value="F:metal ion binding"/>
    <property type="evidence" value="ECO:0007669"/>
    <property type="project" value="UniProtKB-KW"/>
</dbReference>
<dbReference type="AlphaFoldDB" id="Q5B1S0"/>
<dbReference type="InterPro" id="IPR021858">
    <property type="entry name" value="Fun_TF"/>
</dbReference>
<evidence type="ECO:0000256" key="1">
    <source>
        <dbReference type="ARBA" id="ARBA00022723"/>
    </source>
</evidence>
<name>Q5B1S0_EMENI</name>
<dbReference type="GO" id="GO:0003677">
    <property type="term" value="F:DNA binding"/>
    <property type="evidence" value="ECO:0007669"/>
    <property type="project" value="UniProtKB-KW"/>
</dbReference>
<dbReference type="OMA" id="WDSNLCA"/>
<keyword evidence="6" id="KW-0539">Nucleus</keyword>
<evidence type="ECO:0000256" key="3">
    <source>
        <dbReference type="ARBA" id="ARBA00023015"/>
    </source>
</evidence>
<protein>
    <recommendedName>
        <fullName evidence="9">Transcription factor domain-containing protein</fullName>
    </recommendedName>
</protein>
<evidence type="ECO:0000256" key="2">
    <source>
        <dbReference type="ARBA" id="ARBA00022833"/>
    </source>
</evidence>
<keyword evidence="8" id="KW-1185">Reference proteome</keyword>
<keyword evidence="4" id="KW-0238">DNA-binding</keyword>
<dbReference type="Pfam" id="PF11951">
    <property type="entry name" value="Fungal_trans_2"/>
    <property type="match status" value="1"/>
</dbReference>
<dbReference type="EMBL" id="BN001305">
    <property type="protein sequence ID" value="CBF81770.1"/>
    <property type="molecule type" value="Genomic_DNA"/>
</dbReference>
<evidence type="ECO:0000313" key="8">
    <source>
        <dbReference type="Proteomes" id="UP000000560"/>
    </source>
</evidence>
<evidence type="ECO:0000256" key="4">
    <source>
        <dbReference type="ARBA" id="ARBA00023125"/>
    </source>
</evidence>
<organism evidence="7 8">
    <name type="scientific">Emericella nidulans (strain FGSC A4 / ATCC 38163 / CBS 112.46 / NRRL 194 / M139)</name>
    <name type="common">Aspergillus nidulans</name>
    <dbReference type="NCBI Taxonomy" id="227321"/>
    <lineage>
        <taxon>Eukaryota</taxon>
        <taxon>Fungi</taxon>
        <taxon>Dikarya</taxon>
        <taxon>Ascomycota</taxon>
        <taxon>Pezizomycotina</taxon>
        <taxon>Eurotiomycetes</taxon>
        <taxon>Eurotiomycetidae</taxon>
        <taxon>Eurotiales</taxon>
        <taxon>Aspergillaceae</taxon>
        <taxon>Aspergillus</taxon>
        <taxon>Aspergillus subgen. Nidulantes</taxon>
    </lineage>
</organism>
<dbReference type="GO" id="GO:0005634">
    <property type="term" value="C:nucleus"/>
    <property type="evidence" value="ECO:0000318"/>
    <property type="project" value="GO_Central"/>
</dbReference>
<dbReference type="KEGG" id="ani:ANIA_05510"/>
<keyword evidence="1" id="KW-0479">Metal-binding</keyword>
<dbReference type="GeneID" id="2871800"/>
<evidence type="ECO:0000256" key="5">
    <source>
        <dbReference type="ARBA" id="ARBA00023163"/>
    </source>
</evidence>
<keyword evidence="5" id="KW-0804">Transcription</keyword>
<dbReference type="PANTHER" id="PTHR36206:SF16">
    <property type="entry name" value="TRANSCRIPTION FACTOR DOMAIN-CONTAINING PROTEIN-RELATED"/>
    <property type="match status" value="1"/>
</dbReference>
<dbReference type="OrthoDB" id="2593732at2759"/>
<keyword evidence="2" id="KW-0862">Zinc</keyword>
<gene>
    <name evidence="7" type="ORF">ANIA_05510</name>
</gene>
<dbReference type="Proteomes" id="UP000000560">
    <property type="component" value="Chromosome V"/>
</dbReference>
<sequence length="409" mass="46716">MSKSEPAVYHAVIAFSAVHQDLETYGMPLPGQDLRNEWHLFALEQCGRSFALLSRRQSSQDPRFREVMLLCCLLFVMTQLLRGQYDDAFLHLRSGLRILNEAKASSSSETPIEPCIVAAFANLEAQSLQYGVRGEPTNSESAYPGIFNDFGAFSSLNETRQAFDYLTSTAFRFILLCKDLSENEIRSDYAFLHHKQLQTLSQLSIFSHRFDPFHSSSNLTLEERRAADVLRMLYCSLVLQVKTALVRNEAVLEYYNPEYETHVTMVGELLNKYPARPSVVLEDGILSPLYYAAMWCRDYSVRRRAIGLLLSWPHREGAFDSNWAAFQALQRMNVELSIEPQPYATAYNTSQKSSLNGDRWLGIKCSELSFEAALSFARYMHNRPCFRAVRKWLPAVLFDSQYTSMSEAS</sequence>
<dbReference type="RefSeq" id="XP_663114.1">
    <property type="nucleotide sequence ID" value="XM_658022.1"/>
</dbReference>
<keyword evidence="3" id="KW-0805">Transcription regulation</keyword>
<accession>C8VGA6</accession>
<reference evidence="8" key="1">
    <citation type="journal article" date="2005" name="Nature">
        <title>Sequencing of Aspergillus nidulans and comparative analysis with A. fumigatus and A. oryzae.</title>
        <authorList>
            <person name="Galagan J.E."/>
            <person name="Calvo S.E."/>
            <person name="Cuomo C."/>
            <person name="Ma L.J."/>
            <person name="Wortman J.R."/>
            <person name="Batzoglou S."/>
            <person name="Lee S.I."/>
            <person name="Basturkmen M."/>
            <person name="Spevak C.C."/>
            <person name="Clutterbuck J."/>
            <person name="Kapitonov V."/>
            <person name="Jurka J."/>
            <person name="Scazzocchio C."/>
            <person name="Farman M."/>
            <person name="Butler J."/>
            <person name="Purcell S."/>
            <person name="Harris S."/>
            <person name="Braus G.H."/>
            <person name="Draht O."/>
            <person name="Busch S."/>
            <person name="D'Enfert C."/>
            <person name="Bouchier C."/>
            <person name="Goldman G.H."/>
            <person name="Bell-Pedersen D."/>
            <person name="Griffiths-Jones S."/>
            <person name="Doonan J.H."/>
            <person name="Yu J."/>
            <person name="Vienken K."/>
            <person name="Pain A."/>
            <person name="Freitag M."/>
            <person name="Selker E.U."/>
            <person name="Archer D.B."/>
            <person name="Penalva M.A."/>
            <person name="Oakley B.R."/>
            <person name="Momany M."/>
            <person name="Tanaka T."/>
            <person name="Kumagai T."/>
            <person name="Asai K."/>
            <person name="Machida M."/>
            <person name="Nierman W.C."/>
            <person name="Denning D.W."/>
            <person name="Caddick M."/>
            <person name="Hynes M."/>
            <person name="Paoletti M."/>
            <person name="Fischer R."/>
            <person name="Miller B."/>
            <person name="Dyer P."/>
            <person name="Sachs M.S."/>
            <person name="Osmani S.A."/>
            <person name="Birren B.W."/>
        </authorList>
    </citation>
    <scope>NUCLEOTIDE SEQUENCE [LARGE SCALE GENOMIC DNA]</scope>
    <source>
        <strain evidence="8">FGSC A4 / ATCC 38163 / CBS 112.46 / NRRL 194 / M139</strain>
    </source>
</reference>
<proteinExistence type="predicted"/>
<dbReference type="InParanoid" id="Q5B1S0"/>
<dbReference type="HOGENOM" id="CLU_011409_13_1_1"/>
<reference evidence="8" key="2">
    <citation type="journal article" date="2009" name="Fungal Genet. Biol.">
        <title>The 2008 update of the Aspergillus nidulans genome annotation: a community effort.</title>
        <authorList>
            <person name="Wortman J.R."/>
            <person name="Gilsenan J.M."/>
            <person name="Joardar V."/>
            <person name="Deegan J."/>
            <person name="Clutterbuck J."/>
            <person name="Andersen M.R."/>
            <person name="Archer D."/>
            <person name="Bencina M."/>
            <person name="Braus G."/>
            <person name="Coutinho P."/>
            <person name="von Dohren H."/>
            <person name="Doonan J."/>
            <person name="Driessen A.J."/>
            <person name="Durek P."/>
            <person name="Espeso E."/>
            <person name="Fekete E."/>
            <person name="Flipphi M."/>
            <person name="Estrada C.G."/>
            <person name="Geysens S."/>
            <person name="Goldman G."/>
            <person name="de Groot P.W."/>
            <person name="Hansen K."/>
            <person name="Harris S.D."/>
            <person name="Heinekamp T."/>
            <person name="Helmstaedt K."/>
            <person name="Henrissat B."/>
            <person name="Hofmann G."/>
            <person name="Homan T."/>
            <person name="Horio T."/>
            <person name="Horiuchi H."/>
            <person name="James S."/>
            <person name="Jones M."/>
            <person name="Karaffa L."/>
            <person name="Karanyi Z."/>
            <person name="Kato M."/>
            <person name="Keller N."/>
            <person name="Kelly D.E."/>
            <person name="Kiel J.A."/>
            <person name="Kim J.M."/>
            <person name="van der Klei I.J."/>
            <person name="Klis F.M."/>
            <person name="Kovalchuk A."/>
            <person name="Krasevec N."/>
            <person name="Kubicek C.P."/>
            <person name="Liu B."/>
            <person name="Maccabe A."/>
            <person name="Meyer V."/>
            <person name="Mirabito P."/>
            <person name="Miskei M."/>
            <person name="Mos M."/>
            <person name="Mullins J."/>
            <person name="Nelson D.R."/>
            <person name="Nielsen J."/>
            <person name="Oakley B.R."/>
            <person name="Osmani S.A."/>
            <person name="Pakula T."/>
            <person name="Paszewski A."/>
            <person name="Paulsen I."/>
            <person name="Pilsyk S."/>
            <person name="Pocsi I."/>
            <person name="Punt P.J."/>
            <person name="Ram A.F."/>
            <person name="Ren Q."/>
            <person name="Robellet X."/>
            <person name="Robson G."/>
            <person name="Seiboth B."/>
            <person name="van Solingen P."/>
            <person name="Specht T."/>
            <person name="Sun J."/>
            <person name="Taheri-Talesh N."/>
            <person name="Takeshita N."/>
            <person name="Ussery D."/>
            <person name="vanKuyk P.A."/>
            <person name="Visser H."/>
            <person name="van de Vondervoort P.J."/>
            <person name="de Vries R.P."/>
            <person name="Walton J."/>
            <person name="Xiang X."/>
            <person name="Xiong Y."/>
            <person name="Zeng A.P."/>
            <person name="Brandt B.W."/>
            <person name="Cornell M.J."/>
            <person name="van den Hondel C.A."/>
            <person name="Visser J."/>
            <person name="Oliver S.G."/>
            <person name="Turner G."/>
        </authorList>
    </citation>
    <scope>GENOME REANNOTATION</scope>
    <source>
        <strain evidence="8">FGSC A4 / ATCC 38163 / CBS 112.46 / NRRL 194 / M139</strain>
    </source>
</reference>
<evidence type="ECO:0008006" key="9">
    <source>
        <dbReference type="Google" id="ProtNLM"/>
    </source>
</evidence>
<accession>Q5B1S0</accession>
<dbReference type="STRING" id="227321.Q5B1S0"/>
<dbReference type="InterPro" id="IPR052360">
    <property type="entry name" value="Transcr_Regulatory_Proteins"/>
</dbReference>
<evidence type="ECO:0000313" key="7">
    <source>
        <dbReference type="EMBL" id="CBF81770.1"/>
    </source>
</evidence>
<dbReference type="GO" id="GO:0006357">
    <property type="term" value="P:regulation of transcription by RNA polymerase II"/>
    <property type="evidence" value="ECO:0000318"/>
    <property type="project" value="GO_Central"/>
</dbReference>